<reference evidence="1" key="1">
    <citation type="submission" date="2023-04" db="EMBL/GenBank/DDBJ databases">
        <authorList>
            <consortium name="ELIXIR-Norway"/>
        </authorList>
    </citation>
    <scope>NUCLEOTIDE SEQUENCE [LARGE SCALE GENOMIC DNA]</scope>
</reference>
<sequence>MPPLGRMGQDAPSQVGNGPCNLLSKHGARIKFVSCLAGLPSYASGWSDNGQACCRVRRGMPLPVMCSLVMDLRAGSWGGALVGSESTNLRFYTLNAFPDSS</sequence>
<gene>
    <name evidence="1" type="ORF">MRATA1EN1_LOCUS28622</name>
</gene>
<proteinExistence type="predicted"/>
<protein>
    <submittedName>
        <fullName evidence="1">Uncharacterized protein</fullName>
    </submittedName>
</protein>
<keyword evidence="2" id="KW-1185">Reference proteome</keyword>
<evidence type="ECO:0000313" key="1">
    <source>
        <dbReference type="EMBL" id="CAI9179660.1"/>
    </source>
</evidence>
<organism evidence="1 2">
    <name type="scientific">Rangifer tarandus platyrhynchus</name>
    <name type="common">Svalbard reindeer</name>
    <dbReference type="NCBI Taxonomy" id="3082113"/>
    <lineage>
        <taxon>Eukaryota</taxon>
        <taxon>Metazoa</taxon>
        <taxon>Chordata</taxon>
        <taxon>Craniata</taxon>
        <taxon>Vertebrata</taxon>
        <taxon>Euteleostomi</taxon>
        <taxon>Mammalia</taxon>
        <taxon>Eutheria</taxon>
        <taxon>Laurasiatheria</taxon>
        <taxon>Artiodactyla</taxon>
        <taxon>Ruminantia</taxon>
        <taxon>Pecora</taxon>
        <taxon>Cervidae</taxon>
        <taxon>Odocoileinae</taxon>
        <taxon>Rangifer</taxon>
    </lineage>
</organism>
<accession>A0ABN9A1X6</accession>
<dbReference type="EMBL" id="OX459945">
    <property type="protein sequence ID" value="CAI9179660.1"/>
    <property type="molecule type" value="Genomic_DNA"/>
</dbReference>
<evidence type="ECO:0000313" key="2">
    <source>
        <dbReference type="Proteomes" id="UP001176941"/>
    </source>
</evidence>
<name>A0ABN9A1X6_RANTA</name>
<dbReference type="Proteomes" id="UP001176941">
    <property type="component" value="Chromosome 9"/>
</dbReference>